<dbReference type="PROSITE" id="PS50991">
    <property type="entry name" value="PYR_CT"/>
    <property type="match status" value="1"/>
</dbReference>
<keyword evidence="6" id="KW-0028">Amino-acid biosynthesis</keyword>
<dbReference type="InterPro" id="IPR013709">
    <property type="entry name" value="2-isopropylmalate_synth_dimer"/>
</dbReference>
<dbReference type="Pfam" id="PF22617">
    <property type="entry name" value="HCS_D2"/>
    <property type="match status" value="1"/>
</dbReference>
<dbReference type="InterPro" id="IPR005671">
    <property type="entry name" value="LeuA_bact_synth"/>
</dbReference>
<keyword evidence="5" id="KW-0963">Cytoplasm</keyword>
<gene>
    <name evidence="12" type="ORF">GBAR_LOCUS13857</name>
</gene>
<evidence type="ECO:0000313" key="13">
    <source>
        <dbReference type="Proteomes" id="UP001174909"/>
    </source>
</evidence>
<sequence length="496" mass="53544">MTVDEKIEIAKQLQKLNVDIIEAGFAASSPGDFQAVSTIAREVRGPVICSLARAHPNDVDQAWEAIKGAESPRIHVFLSSSDIQVMHQLRKNREEVIEMAVTMVERAKSHCSDVEFSPMDATRTNPEYLFQMLEAVIRAGATTVNIADTVGYAIPSDFARLLREVQEKVTGMDKVTLSVHCHNDLGLAVSNSLAAVEAGARQVEGCINGIGERAGNASLEEIIMGLDTRKDLFNVDINVDTTQLYPTSRLVSRITGMSVQANKAVVGENAFRHASGIHQDGVLKDRSTYEVMQPERVGVPGNSLVLGKLSGRAGLQSRLEALGYSLSREEVTTVFESFKELADKKREVTDRDLEILMDEEKRSASEPVSYLLEHIHFSSGDHDIPTATVKLVDSTGNEVVDASTGNGPVDAACKAIDRVIGCSAKLVDFNVQSVSEGLDSIGTVTVRIENDGRTFFGRGASTDIIVASAKAYLSAVNRMLAADEEANLPAVGTTPD</sequence>
<keyword evidence="9" id="KW-0464">Manganese</keyword>
<dbReference type="SUPFAM" id="SSF51569">
    <property type="entry name" value="Aldolase"/>
    <property type="match status" value="1"/>
</dbReference>
<evidence type="ECO:0000313" key="12">
    <source>
        <dbReference type="EMBL" id="CAI8023753.1"/>
    </source>
</evidence>
<dbReference type="NCBIfam" id="TIGR00973">
    <property type="entry name" value="leuA_bact"/>
    <property type="match status" value="1"/>
</dbReference>
<name>A0AA35WJH4_GEOBA</name>
<dbReference type="CDD" id="cd07940">
    <property type="entry name" value="DRE_TIM_IPMS"/>
    <property type="match status" value="1"/>
</dbReference>
<dbReference type="EC" id="2.3.3.13" evidence="3"/>
<feature type="domain" description="Pyruvate carboxyltransferase" evidence="11">
    <location>
        <begin position="1"/>
        <end position="245"/>
    </location>
</feature>
<dbReference type="EMBL" id="CASHTH010002030">
    <property type="protein sequence ID" value="CAI8023753.1"/>
    <property type="molecule type" value="Genomic_DNA"/>
</dbReference>
<dbReference type="SUPFAM" id="SSF110921">
    <property type="entry name" value="2-isopropylmalate synthase LeuA, allosteric (dimerisation) domain"/>
    <property type="match status" value="1"/>
</dbReference>
<keyword evidence="13" id="KW-1185">Reference proteome</keyword>
<dbReference type="PROSITE" id="PS00816">
    <property type="entry name" value="AIPM_HOMOCIT_SYNTH_2"/>
    <property type="match status" value="1"/>
</dbReference>
<evidence type="ECO:0000256" key="6">
    <source>
        <dbReference type="ARBA" id="ARBA00022605"/>
    </source>
</evidence>
<protein>
    <recommendedName>
        <fullName evidence="3">2-isopropylmalate synthase</fullName>
        <ecNumber evidence="3">2.3.3.13</ecNumber>
    </recommendedName>
</protein>
<dbReference type="GO" id="GO:0003852">
    <property type="term" value="F:2-isopropylmalate synthase activity"/>
    <property type="evidence" value="ECO:0007669"/>
    <property type="project" value="UniProtKB-EC"/>
</dbReference>
<dbReference type="FunFam" id="1.10.238.260:FF:000001">
    <property type="entry name" value="2-isopropylmalate synthase"/>
    <property type="match status" value="1"/>
</dbReference>
<evidence type="ECO:0000256" key="7">
    <source>
        <dbReference type="ARBA" id="ARBA00022679"/>
    </source>
</evidence>
<comment type="similarity">
    <text evidence="2">Belongs to the alpha-IPM synthase/homocitrate synthase family. LeuA type 1 subfamily.</text>
</comment>
<reference evidence="12" key="1">
    <citation type="submission" date="2023-03" db="EMBL/GenBank/DDBJ databases">
        <authorList>
            <person name="Steffen K."/>
            <person name="Cardenas P."/>
        </authorList>
    </citation>
    <scope>NUCLEOTIDE SEQUENCE</scope>
</reference>
<dbReference type="Gene3D" id="3.30.160.270">
    <property type="match status" value="1"/>
</dbReference>
<evidence type="ECO:0000256" key="8">
    <source>
        <dbReference type="ARBA" id="ARBA00022723"/>
    </source>
</evidence>
<dbReference type="SMART" id="SM00917">
    <property type="entry name" value="LeuA_dimer"/>
    <property type="match status" value="1"/>
</dbReference>
<dbReference type="InterPro" id="IPR036230">
    <property type="entry name" value="LeuA_allosteric_dom_sf"/>
</dbReference>
<dbReference type="FunFam" id="3.20.20.70:FF:000010">
    <property type="entry name" value="2-isopropylmalate synthase"/>
    <property type="match status" value="1"/>
</dbReference>
<keyword evidence="10" id="KW-0100">Branched-chain amino acid biosynthesis</keyword>
<dbReference type="InterPro" id="IPR013785">
    <property type="entry name" value="Aldolase_TIM"/>
</dbReference>
<dbReference type="Pfam" id="PF00682">
    <property type="entry name" value="HMGL-like"/>
    <property type="match status" value="1"/>
</dbReference>
<dbReference type="InterPro" id="IPR000891">
    <property type="entry name" value="PYR_CT"/>
</dbReference>
<keyword evidence="8" id="KW-0479">Metal-binding</keyword>
<dbReference type="AlphaFoldDB" id="A0AA35WJH4"/>
<organism evidence="12 13">
    <name type="scientific">Geodia barretti</name>
    <name type="common">Barrett's horny sponge</name>
    <dbReference type="NCBI Taxonomy" id="519541"/>
    <lineage>
        <taxon>Eukaryota</taxon>
        <taxon>Metazoa</taxon>
        <taxon>Porifera</taxon>
        <taxon>Demospongiae</taxon>
        <taxon>Heteroscleromorpha</taxon>
        <taxon>Tetractinellida</taxon>
        <taxon>Astrophorina</taxon>
        <taxon>Geodiidae</taxon>
        <taxon>Geodia</taxon>
    </lineage>
</organism>
<evidence type="ECO:0000256" key="3">
    <source>
        <dbReference type="ARBA" id="ARBA00012973"/>
    </source>
</evidence>
<dbReference type="PANTHER" id="PTHR10277">
    <property type="entry name" value="HOMOCITRATE SYNTHASE-RELATED"/>
    <property type="match status" value="1"/>
</dbReference>
<evidence type="ECO:0000256" key="9">
    <source>
        <dbReference type="ARBA" id="ARBA00023211"/>
    </source>
</evidence>
<dbReference type="Pfam" id="PF08502">
    <property type="entry name" value="LeuA_dimer"/>
    <property type="match status" value="1"/>
</dbReference>
<dbReference type="GO" id="GO:0009098">
    <property type="term" value="P:L-leucine biosynthetic process"/>
    <property type="evidence" value="ECO:0007669"/>
    <property type="project" value="UniProtKB-KW"/>
</dbReference>
<evidence type="ECO:0000256" key="2">
    <source>
        <dbReference type="ARBA" id="ARBA00009396"/>
    </source>
</evidence>
<evidence type="ECO:0000256" key="4">
    <source>
        <dbReference type="ARBA" id="ARBA00022430"/>
    </source>
</evidence>
<dbReference type="Gene3D" id="1.10.238.260">
    <property type="match status" value="1"/>
</dbReference>
<dbReference type="FunFam" id="3.30.160.270:FF:000001">
    <property type="entry name" value="2-isopropylmalate synthase"/>
    <property type="match status" value="1"/>
</dbReference>
<keyword evidence="4" id="KW-0432">Leucine biosynthesis</keyword>
<evidence type="ECO:0000256" key="10">
    <source>
        <dbReference type="ARBA" id="ARBA00023304"/>
    </source>
</evidence>
<comment type="caution">
    <text evidence="12">The sequence shown here is derived from an EMBL/GenBank/DDBJ whole genome shotgun (WGS) entry which is preliminary data.</text>
</comment>
<dbReference type="InterPro" id="IPR050073">
    <property type="entry name" value="2-IPM_HCS-like"/>
</dbReference>
<dbReference type="Proteomes" id="UP001174909">
    <property type="component" value="Unassembled WGS sequence"/>
</dbReference>
<accession>A0AA35WJH4</accession>
<dbReference type="PANTHER" id="PTHR10277:SF9">
    <property type="entry name" value="2-ISOPROPYLMALATE SYNTHASE 1, CHLOROPLASTIC-RELATED"/>
    <property type="match status" value="1"/>
</dbReference>
<evidence type="ECO:0000259" key="11">
    <source>
        <dbReference type="PROSITE" id="PS50991"/>
    </source>
</evidence>
<evidence type="ECO:0000256" key="5">
    <source>
        <dbReference type="ARBA" id="ARBA00022490"/>
    </source>
</evidence>
<dbReference type="NCBIfam" id="NF002086">
    <property type="entry name" value="PRK00915.1-3"/>
    <property type="match status" value="1"/>
</dbReference>
<dbReference type="Gene3D" id="3.20.20.70">
    <property type="entry name" value="Aldolase class I"/>
    <property type="match status" value="1"/>
</dbReference>
<dbReference type="GO" id="GO:0046872">
    <property type="term" value="F:metal ion binding"/>
    <property type="evidence" value="ECO:0007669"/>
    <property type="project" value="UniProtKB-KW"/>
</dbReference>
<comment type="pathway">
    <text evidence="1">Amino-acid biosynthesis; L-leucine biosynthesis; L-leucine from 3-methyl-2-oxobutanoate: step 1/4.</text>
</comment>
<dbReference type="GO" id="GO:0010177">
    <property type="term" value="F:methylthioalkylmalate synthase activity"/>
    <property type="evidence" value="ECO:0007669"/>
    <property type="project" value="UniProtKB-ARBA"/>
</dbReference>
<proteinExistence type="inferred from homology"/>
<evidence type="ECO:0000256" key="1">
    <source>
        <dbReference type="ARBA" id="ARBA00004689"/>
    </source>
</evidence>
<dbReference type="InterPro" id="IPR002034">
    <property type="entry name" value="AIPM/Hcit_synth_CS"/>
</dbReference>
<dbReference type="InterPro" id="IPR054691">
    <property type="entry name" value="LeuA/HCS_post-cat"/>
</dbReference>
<keyword evidence="7" id="KW-0808">Transferase</keyword>